<dbReference type="Pfam" id="PF24681">
    <property type="entry name" value="Kelch_KLHDC2_KLHL20_DRC7"/>
    <property type="match status" value="3"/>
</dbReference>
<dbReference type="InterPro" id="IPR005654">
    <property type="entry name" value="ATPase_AFG1-like"/>
</dbReference>
<keyword evidence="5" id="KW-0067">ATP-binding</keyword>
<keyword evidence="4" id="KW-0547">Nucleotide-binding</keyword>
<dbReference type="EMBL" id="CAXAMM010024002">
    <property type="protein sequence ID" value="CAK9054547.1"/>
    <property type="molecule type" value="Genomic_DNA"/>
</dbReference>
<dbReference type="InterPro" id="IPR006652">
    <property type="entry name" value="Kelch_1"/>
</dbReference>
<feature type="region of interest" description="Disordered" evidence="6">
    <location>
        <begin position="606"/>
        <end position="630"/>
    </location>
</feature>
<evidence type="ECO:0000256" key="5">
    <source>
        <dbReference type="ARBA" id="ARBA00022840"/>
    </source>
</evidence>
<sequence>MAAAGPYKWAHLENIGDVYTPRTGHAVVNEDGVFYLFGGTDGAARQSDVHAYNVETNLWQEIRASGRAPPARSGAQAVVWNGNVWFFGGYTKKERRTPPFRTARPFGDLAAALQRVQSFPQGSVDYDAAVIACGRAVEWQWALQLLTWSRGTGCVRPPCNPAISACARAIQWQRAALLLRTMQQRGPQPSVITFGAVLDAFAKGAEWRRALHLFNAMRPRYSVAPDHVAATAVISALAAVARWEDAVALFDKNHRRYPGDAVMLSATAAACRNVWEVSFALLQIGVSARLLTPALCGTSLTACASPSLWPKAAALLALMEQQSVEVGEASLAAAANAFSMSSCWREALELLVPWFSVAGGAALWGAAITAASRGHHWAQALSLLGRMKDALVEANEACSSSAMAGCVRASRWDLAFALWPEPNTGAVLAACQHAALWEQALHVIRQAYLGGQRGVVLRASAIAACAEAFQWSWALRLLSPLSARDPLPNAVCFGAALQACRLGHQWARALWLLGEEMPRHGLAPDLVAHIAVLVASERSHGPWTRILLNLLAAGLWHARGSLSTDGTEGEVLRASRNQFIFHAQMQTELLEPGRAWQSLAELNTGDIDDIGDQSSRDGQGSGLAPRTPGTADYEDVLLTNFAEQTRCEWASACTSSAFRARHGRKKDGDYFNDVYKYEIATSMWGSVHTLGEAPSKRTDHSVVLFRDSLLVFGGFDGHNRFNDLRELHLKDKRWSQVSVRSQVPRNRFGHTAVIYGHSMYIFGGWDGHDTLQELFEYNISSNMWIQLPMRGTAPRARYRHTAVVCGDAMFTFGGVDKTQYRFPDLHEYSFSHRHWSKVSTLSVQPSARTFHKTVVHEGFMYILGGFDGRRLNDMYRILLRTKSELQRCQKQLADQVSSPPVPTGGGMPSSTGAVGDAQDAAQTLMPEDLWCRAGPLEALVLLTKHKDTQHDELQWNIAHLGSGIEKHSKDPLQRNTLPAASTRRTFDRLPEELSVDEGQRKAAMKLNEVWQSAQRFTQDFLHWQELHRKWQAECARLQAEYQEMEAQRKKTEEKSEAKEPAPVLQLPPEPSRPSLEKKGCYLWGQVGRGKTLLMDLLALSLRRESDGDVEVANLQRVHFHEFTHSLHRRLHQCRSAGARDGMATVINQVVRGCPPVLCFDEFQITTIADATLLTPLFSELLARDALLVATSNRPPEELYLDGLGREAHLPAFENLLRSNLEVHELDGPTDYREARFVASQRRLVSEDFQVGGPLDLAFQTACGGVPAQTRHVAIAWGRVLPVELVGGVARFGFEELCGTPLSSEDYLALIQGGVHTFVVSEIPQFNLNLHNEARRFTNFVDALYEHQCRLICSAETSIDKLLQGMDRLCGELETDQPAMGIGGSEQSLRWQKHGDVSFQVGDNSPCRPDTFATAEADAEAGTSCVRLGDAPEDSIAGVMSAAVDSLRETGFAARRCTSRLREMNSETYLQGHKIRWGTDENARQNDIYRYDVRNKTWACIDPVTGGPPSARSGSKAVVCRNSIFFFGGYTKKDGDYFNDLFEFNIPEAHWTRIDSPTKPSVRTDHSCVVYEASLYIFGGFDGRTRFQDLHQFNTEDREWMQVPETDNVPVGRFGHSAVVYQSSMFVFGGWDGHDTLDDLYEFSITTSQWYNVPGRGDVPPSRYRHSAVVHGCAMFVFGGVDKRQARFADLCEFSFDNRPVDVWRWLEDVRREGSSCGTHPKRWI</sequence>
<feature type="region of interest" description="Disordered" evidence="6">
    <location>
        <begin position="1045"/>
        <end position="1073"/>
    </location>
</feature>
<dbReference type="PANTHER" id="PTHR46093">
    <property type="entry name" value="ACYL-COA-BINDING DOMAIN-CONTAINING PROTEIN 5"/>
    <property type="match status" value="1"/>
</dbReference>
<dbReference type="Proteomes" id="UP001642464">
    <property type="component" value="Unassembled WGS sequence"/>
</dbReference>
<evidence type="ECO:0000256" key="3">
    <source>
        <dbReference type="ARBA" id="ARBA00022737"/>
    </source>
</evidence>
<comment type="caution">
    <text evidence="7">The sequence shown here is derived from an EMBL/GenBank/DDBJ whole genome shotgun (WGS) entry which is preliminary data.</text>
</comment>
<keyword evidence="8" id="KW-1185">Reference proteome</keyword>
<dbReference type="PANTHER" id="PTHR46093:SF18">
    <property type="entry name" value="FIBRONECTIN TYPE-III DOMAIN-CONTAINING PROTEIN"/>
    <property type="match status" value="1"/>
</dbReference>
<dbReference type="Gene3D" id="1.25.40.10">
    <property type="entry name" value="Tetratricopeptide repeat domain"/>
    <property type="match status" value="2"/>
</dbReference>
<dbReference type="Pfam" id="PF03969">
    <property type="entry name" value="AFG1_ATPase"/>
    <property type="match status" value="1"/>
</dbReference>
<evidence type="ECO:0000256" key="6">
    <source>
        <dbReference type="SAM" id="MobiDB-lite"/>
    </source>
</evidence>
<keyword evidence="3" id="KW-0677">Repeat</keyword>
<dbReference type="Gene3D" id="3.40.50.300">
    <property type="entry name" value="P-loop containing nucleotide triphosphate hydrolases"/>
    <property type="match status" value="1"/>
</dbReference>
<evidence type="ECO:0000256" key="1">
    <source>
        <dbReference type="ARBA" id="ARBA00010322"/>
    </source>
</evidence>
<feature type="region of interest" description="Disordered" evidence="6">
    <location>
        <begin position="894"/>
        <end position="917"/>
    </location>
</feature>
<comment type="similarity">
    <text evidence="1">Belongs to the AFG1 ATPase family.</text>
</comment>
<protein>
    <submittedName>
        <fullName evidence="7">AFG1-like ATPase (Lactation elevated protein 1)</fullName>
    </submittedName>
</protein>
<dbReference type="SUPFAM" id="SSF117281">
    <property type="entry name" value="Kelch motif"/>
    <property type="match status" value="3"/>
</dbReference>
<organism evidence="7 8">
    <name type="scientific">Durusdinium trenchii</name>
    <dbReference type="NCBI Taxonomy" id="1381693"/>
    <lineage>
        <taxon>Eukaryota</taxon>
        <taxon>Sar</taxon>
        <taxon>Alveolata</taxon>
        <taxon>Dinophyceae</taxon>
        <taxon>Suessiales</taxon>
        <taxon>Symbiodiniaceae</taxon>
        <taxon>Durusdinium</taxon>
    </lineage>
</organism>
<dbReference type="SMART" id="SM00612">
    <property type="entry name" value="Kelch"/>
    <property type="match status" value="5"/>
</dbReference>
<name>A0ABP0MUM8_9DINO</name>
<keyword evidence="2" id="KW-0880">Kelch repeat</keyword>
<proteinExistence type="inferred from homology"/>
<evidence type="ECO:0000313" key="8">
    <source>
        <dbReference type="Proteomes" id="UP001642464"/>
    </source>
</evidence>
<accession>A0ABP0MUM8</accession>
<evidence type="ECO:0000256" key="2">
    <source>
        <dbReference type="ARBA" id="ARBA00022441"/>
    </source>
</evidence>
<reference evidence="7 8" key="1">
    <citation type="submission" date="2024-02" db="EMBL/GenBank/DDBJ databases">
        <authorList>
            <person name="Chen Y."/>
            <person name="Shah S."/>
            <person name="Dougan E. K."/>
            <person name="Thang M."/>
            <person name="Chan C."/>
        </authorList>
    </citation>
    <scope>NUCLEOTIDE SEQUENCE [LARGE SCALE GENOMIC DNA]</scope>
</reference>
<dbReference type="Gene3D" id="2.120.10.80">
    <property type="entry name" value="Kelch-type beta propeller"/>
    <property type="match status" value="5"/>
</dbReference>
<dbReference type="InterPro" id="IPR015915">
    <property type="entry name" value="Kelch-typ_b-propeller"/>
</dbReference>
<evidence type="ECO:0000256" key="4">
    <source>
        <dbReference type="ARBA" id="ARBA00022741"/>
    </source>
</evidence>
<dbReference type="NCBIfam" id="NF040713">
    <property type="entry name" value="ZapE"/>
    <property type="match status" value="1"/>
</dbReference>
<dbReference type="InterPro" id="IPR027417">
    <property type="entry name" value="P-loop_NTPase"/>
</dbReference>
<dbReference type="SUPFAM" id="SSF52540">
    <property type="entry name" value="P-loop containing nucleoside triphosphate hydrolases"/>
    <property type="match status" value="1"/>
</dbReference>
<dbReference type="InterPro" id="IPR011990">
    <property type="entry name" value="TPR-like_helical_dom_sf"/>
</dbReference>
<evidence type="ECO:0000313" key="7">
    <source>
        <dbReference type="EMBL" id="CAK9054547.1"/>
    </source>
</evidence>
<feature type="compositionally biased region" description="Basic and acidic residues" evidence="6">
    <location>
        <begin position="1045"/>
        <end position="1059"/>
    </location>
</feature>
<gene>
    <name evidence="7" type="ORF">SCF082_LOCUS29598</name>
</gene>